<dbReference type="InterPro" id="IPR029068">
    <property type="entry name" value="Glyas_Bleomycin-R_OHBP_Dase"/>
</dbReference>
<evidence type="ECO:0000313" key="3">
    <source>
        <dbReference type="Proteomes" id="UP000253529"/>
    </source>
</evidence>
<dbReference type="InterPro" id="IPR028973">
    <property type="entry name" value="PhnB-like"/>
</dbReference>
<dbReference type="Pfam" id="PF06983">
    <property type="entry name" value="3-dmu-9_3-mt"/>
    <property type="match status" value="1"/>
</dbReference>
<proteinExistence type="predicted"/>
<keyword evidence="2" id="KW-0830">Ubiquinone</keyword>
<accession>A0A366FUG4</accession>
<name>A0A366FUG4_9HYPH</name>
<feature type="domain" description="PhnB-like" evidence="1">
    <location>
        <begin position="4"/>
        <end position="118"/>
    </location>
</feature>
<dbReference type="GO" id="GO:0032259">
    <property type="term" value="P:methylation"/>
    <property type="evidence" value="ECO:0007669"/>
    <property type="project" value="UniProtKB-KW"/>
</dbReference>
<gene>
    <name evidence="2" type="ORF">DFR50_102192</name>
</gene>
<comment type="caution">
    <text evidence="2">The sequence shown here is derived from an EMBL/GenBank/DDBJ whole genome shotgun (WGS) entry which is preliminary data.</text>
</comment>
<dbReference type="GO" id="GO:0008168">
    <property type="term" value="F:methyltransferase activity"/>
    <property type="evidence" value="ECO:0007669"/>
    <property type="project" value="UniProtKB-KW"/>
</dbReference>
<keyword evidence="2" id="KW-0489">Methyltransferase</keyword>
<sequence>MSAQAITPCLWFNFNAEEAVGHYLATFAGGRVVSTARYGDAGPGPKGAVMTMLFEIAGQRFLALNGGPHYAFTPAISLIVDCATQDEVDRLWDGLGEGGKPMRCGWITDKFGVTWQIVPSAVARIMQSGDAAGIARAMRAMTPMTKIDVATLEQAFAGP</sequence>
<dbReference type="PANTHER" id="PTHR33990">
    <property type="entry name" value="PROTEIN YJDN-RELATED"/>
    <property type="match status" value="1"/>
</dbReference>
<dbReference type="CDD" id="cd06588">
    <property type="entry name" value="PhnB_like"/>
    <property type="match status" value="1"/>
</dbReference>
<dbReference type="OrthoDB" id="9806473at2"/>
<dbReference type="InterPro" id="IPR009725">
    <property type="entry name" value="3_dmu_93_MTrfase"/>
</dbReference>
<keyword evidence="3" id="KW-1185">Reference proteome</keyword>
<keyword evidence="2" id="KW-0808">Transferase</keyword>
<dbReference type="EMBL" id="QNRK01000002">
    <property type="protein sequence ID" value="RBP17700.1"/>
    <property type="molecule type" value="Genomic_DNA"/>
</dbReference>
<protein>
    <submittedName>
        <fullName evidence="2">Putative 3-demethylubiquinone-9 3-methyltransferase (Glyoxalase superfamily)</fullName>
    </submittedName>
</protein>
<dbReference type="Proteomes" id="UP000253529">
    <property type="component" value="Unassembled WGS sequence"/>
</dbReference>
<dbReference type="SUPFAM" id="SSF54593">
    <property type="entry name" value="Glyoxalase/Bleomycin resistance protein/Dihydroxybiphenyl dioxygenase"/>
    <property type="match status" value="1"/>
</dbReference>
<dbReference type="RefSeq" id="WP_113887651.1">
    <property type="nucleotide sequence ID" value="NZ_QNRK01000002.1"/>
</dbReference>
<evidence type="ECO:0000259" key="1">
    <source>
        <dbReference type="Pfam" id="PF06983"/>
    </source>
</evidence>
<evidence type="ECO:0000313" key="2">
    <source>
        <dbReference type="EMBL" id="RBP17700.1"/>
    </source>
</evidence>
<organism evidence="2 3">
    <name type="scientific">Roseiarcus fermentans</name>
    <dbReference type="NCBI Taxonomy" id="1473586"/>
    <lineage>
        <taxon>Bacteria</taxon>
        <taxon>Pseudomonadati</taxon>
        <taxon>Pseudomonadota</taxon>
        <taxon>Alphaproteobacteria</taxon>
        <taxon>Hyphomicrobiales</taxon>
        <taxon>Roseiarcaceae</taxon>
        <taxon>Roseiarcus</taxon>
    </lineage>
</organism>
<dbReference type="AlphaFoldDB" id="A0A366FUG4"/>
<dbReference type="PIRSF" id="PIRSF021700">
    <property type="entry name" value="3_dmu_93_MTrfase"/>
    <property type="match status" value="1"/>
</dbReference>
<reference evidence="2 3" key="1">
    <citation type="submission" date="2018-06" db="EMBL/GenBank/DDBJ databases">
        <title>Genomic Encyclopedia of Type Strains, Phase IV (KMG-IV): sequencing the most valuable type-strain genomes for metagenomic binning, comparative biology and taxonomic classification.</title>
        <authorList>
            <person name="Goeker M."/>
        </authorList>
    </citation>
    <scope>NUCLEOTIDE SEQUENCE [LARGE SCALE GENOMIC DNA]</scope>
    <source>
        <strain evidence="2 3">DSM 24875</strain>
    </source>
</reference>
<dbReference type="Gene3D" id="3.10.180.10">
    <property type="entry name" value="2,3-Dihydroxybiphenyl 1,2-Dioxygenase, domain 1"/>
    <property type="match status" value="1"/>
</dbReference>